<gene>
    <name evidence="4" type="ORF">AVDCRST_MAG11-1192</name>
</gene>
<dbReference type="Pfam" id="PF00293">
    <property type="entry name" value="NUDIX"/>
    <property type="match status" value="1"/>
</dbReference>
<dbReference type="InterPro" id="IPR020084">
    <property type="entry name" value="NUDIX_hydrolase_CS"/>
</dbReference>
<dbReference type="AlphaFoldDB" id="A0A6J4KJX2"/>
<evidence type="ECO:0000256" key="1">
    <source>
        <dbReference type="ARBA" id="ARBA00022801"/>
    </source>
</evidence>
<organism evidence="4">
    <name type="scientific">uncultured Gemmatimonadaceae bacterium</name>
    <dbReference type="NCBI Taxonomy" id="246130"/>
    <lineage>
        <taxon>Bacteria</taxon>
        <taxon>Pseudomonadati</taxon>
        <taxon>Gemmatimonadota</taxon>
        <taxon>Gemmatimonadia</taxon>
        <taxon>Gemmatimonadales</taxon>
        <taxon>Gemmatimonadaceae</taxon>
        <taxon>environmental samples</taxon>
    </lineage>
</organism>
<name>A0A6J4KJX2_9BACT</name>
<evidence type="ECO:0000259" key="3">
    <source>
        <dbReference type="PROSITE" id="PS51462"/>
    </source>
</evidence>
<dbReference type="PANTHER" id="PTHR21340">
    <property type="entry name" value="DIADENOSINE 5,5-P1,P4-TETRAPHOSPHATE PYROPHOSPHOHYDROLASE MUTT"/>
    <property type="match status" value="1"/>
</dbReference>
<dbReference type="InterPro" id="IPR000086">
    <property type="entry name" value="NUDIX_hydrolase_dom"/>
</dbReference>
<keyword evidence="1 2" id="KW-0378">Hydrolase</keyword>
<dbReference type="PROSITE" id="PS51462">
    <property type="entry name" value="NUDIX"/>
    <property type="match status" value="1"/>
</dbReference>
<dbReference type="InterPro" id="IPR015797">
    <property type="entry name" value="NUDIX_hydrolase-like_dom_sf"/>
</dbReference>
<reference evidence="4" key="1">
    <citation type="submission" date="2020-02" db="EMBL/GenBank/DDBJ databases">
        <authorList>
            <person name="Meier V. D."/>
        </authorList>
    </citation>
    <scope>NUCLEOTIDE SEQUENCE</scope>
    <source>
        <strain evidence="4">AVDCRST_MAG11</strain>
    </source>
</reference>
<accession>A0A6J4KJX2</accession>
<dbReference type="GO" id="GO:0006754">
    <property type="term" value="P:ATP biosynthetic process"/>
    <property type="evidence" value="ECO:0007669"/>
    <property type="project" value="TreeGrafter"/>
</dbReference>
<dbReference type="PROSITE" id="PS00893">
    <property type="entry name" value="NUDIX_BOX"/>
    <property type="match status" value="1"/>
</dbReference>
<dbReference type="GO" id="GO:0006167">
    <property type="term" value="P:AMP biosynthetic process"/>
    <property type="evidence" value="ECO:0007669"/>
    <property type="project" value="TreeGrafter"/>
</dbReference>
<dbReference type="PANTHER" id="PTHR21340:SF0">
    <property type="entry name" value="BIS(5'-NUCLEOSYL)-TETRAPHOSPHATASE [ASYMMETRICAL]"/>
    <property type="match status" value="1"/>
</dbReference>
<proteinExistence type="inferred from homology"/>
<sequence>MSRARAKQEVSAGGVVYRVSEAGPLFLLIRDSYKNWGFPKGHLEPGEMPDAAAVREVGEETGLASVELRGPIETIDWYFRFRGRLIHKVCYFYLMETGSATTCPQLAEGITACRWLPFDEALDTVSYANARTVLQRARTMLRADAGAAR</sequence>
<dbReference type="GO" id="GO:0004081">
    <property type="term" value="F:bis(5'-nucleosyl)-tetraphosphatase (asymmetrical) activity"/>
    <property type="evidence" value="ECO:0007669"/>
    <property type="project" value="TreeGrafter"/>
</dbReference>
<dbReference type="CDD" id="cd03673">
    <property type="entry name" value="NUDIX_Ap6A_hydrolase"/>
    <property type="match status" value="1"/>
</dbReference>
<dbReference type="Gene3D" id="3.90.79.10">
    <property type="entry name" value="Nucleoside Triphosphate Pyrophosphohydrolase"/>
    <property type="match status" value="1"/>
</dbReference>
<feature type="domain" description="Nudix hydrolase" evidence="3">
    <location>
        <begin position="7"/>
        <end position="137"/>
    </location>
</feature>
<dbReference type="SUPFAM" id="SSF55811">
    <property type="entry name" value="Nudix"/>
    <property type="match status" value="1"/>
</dbReference>
<evidence type="ECO:0000256" key="2">
    <source>
        <dbReference type="RuleBase" id="RU003476"/>
    </source>
</evidence>
<comment type="similarity">
    <text evidence="2">Belongs to the Nudix hydrolase family.</text>
</comment>
<dbReference type="PRINTS" id="PR00502">
    <property type="entry name" value="NUDIXFAMILY"/>
</dbReference>
<dbReference type="EMBL" id="CADCTU010000273">
    <property type="protein sequence ID" value="CAA9306536.1"/>
    <property type="molecule type" value="Genomic_DNA"/>
</dbReference>
<dbReference type="InterPro" id="IPR020476">
    <property type="entry name" value="Nudix_hydrolase"/>
</dbReference>
<dbReference type="InterPro" id="IPR051325">
    <property type="entry name" value="Nudix_hydrolase_domain"/>
</dbReference>
<protein>
    <recommendedName>
        <fullName evidence="3">Nudix hydrolase domain-containing protein</fullName>
    </recommendedName>
</protein>
<evidence type="ECO:0000313" key="4">
    <source>
        <dbReference type="EMBL" id="CAA9306536.1"/>
    </source>
</evidence>